<gene>
    <name evidence="5" type="primary">argC</name>
    <name evidence="8" type="ORF">MNODULE_08110</name>
</gene>
<evidence type="ECO:0000256" key="3">
    <source>
        <dbReference type="ARBA" id="ARBA00022857"/>
    </source>
</evidence>
<dbReference type="EMBL" id="VTOW01000001">
    <property type="protein sequence ID" value="NKE70699.1"/>
    <property type="molecule type" value="Genomic_DNA"/>
</dbReference>
<keyword evidence="9" id="KW-1185">Reference proteome</keyword>
<dbReference type="SMART" id="SM00859">
    <property type="entry name" value="Semialdhyde_dh"/>
    <property type="match status" value="1"/>
</dbReference>
<dbReference type="GO" id="GO:0003942">
    <property type="term" value="F:N-acetyl-gamma-glutamyl-phosphate reductase activity"/>
    <property type="evidence" value="ECO:0007669"/>
    <property type="project" value="UniProtKB-UniRule"/>
</dbReference>
<evidence type="ECO:0000256" key="4">
    <source>
        <dbReference type="ARBA" id="ARBA00023002"/>
    </source>
</evidence>
<comment type="caution">
    <text evidence="8">The sequence shown here is derived from an EMBL/GenBank/DDBJ whole genome shotgun (WGS) entry which is preliminary data.</text>
</comment>
<sequence>MTLKVAIAGATGYTGGELLRLLSQHPHVEVVSATSEQSAGEPLVHRLPSLKGYYDLTLESFDPKKIAEKADLVFLALSHTKAMEPARQLIDLGKRVIDLSADFRLRSAPLYERWYQLPHSRPELLKEAVYGLTEVYRSEIAKSHLIANPGCYPTGALLLLYPFLKAGCIDPSREIIIDSKSGISGAGRTPSAKAHFTEVNEGMAAYNVGVHRHLPEIEQEIRRIGQQKMTALFTPYLLPVNRGILTTIYLPLNEKFTQKKIDSVLDLYRGEPFIRRFDGAPNLSQIRGSNFCDIGAFATPSGRTAILMSAIDNLVKGASGQAIQNMNVMMGWDERLGLMSPGIFP</sequence>
<dbReference type="CDD" id="cd23934">
    <property type="entry name" value="AGPR_1_C"/>
    <property type="match status" value="1"/>
</dbReference>
<dbReference type="NCBIfam" id="TIGR01850">
    <property type="entry name" value="argC"/>
    <property type="match status" value="1"/>
</dbReference>
<evidence type="ECO:0000256" key="6">
    <source>
        <dbReference type="PROSITE-ProRule" id="PRU10010"/>
    </source>
</evidence>
<accession>A0A7X6DP77</accession>
<dbReference type="InterPro" id="IPR036291">
    <property type="entry name" value="NAD(P)-bd_dom_sf"/>
</dbReference>
<dbReference type="PROSITE" id="PS01224">
    <property type="entry name" value="ARGC"/>
    <property type="match status" value="1"/>
</dbReference>
<keyword evidence="5" id="KW-0963">Cytoplasm</keyword>
<comment type="subcellular location">
    <subcellularLocation>
        <location evidence="5">Cytoplasm</location>
    </subcellularLocation>
</comment>
<dbReference type="GO" id="GO:0070401">
    <property type="term" value="F:NADP+ binding"/>
    <property type="evidence" value="ECO:0007669"/>
    <property type="project" value="InterPro"/>
</dbReference>
<dbReference type="PANTHER" id="PTHR32338">
    <property type="entry name" value="N-ACETYL-GAMMA-GLUTAMYL-PHOSPHATE REDUCTASE, CHLOROPLASTIC-RELATED-RELATED"/>
    <property type="match status" value="1"/>
</dbReference>
<dbReference type="GO" id="GO:0006526">
    <property type="term" value="P:L-arginine biosynthetic process"/>
    <property type="evidence" value="ECO:0007669"/>
    <property type="project" value="UniProtKB-UniRule"/>
</dbReference>
<dbReference type="SUPFAM" id="SSF55347">
    <property type="entry name" value="Glyceraldehyde-3-phosphate dehydrogenase-like, C-terminal domain"/>
    <property type="match status" value="1"/>
</dbReference>
<organism evidence="8 9">
    <name type="scientific">Candidatus Manganitrophus noduliformans</name>
    <dbReference type="NCBI Taxonomy" id="2606439"/>
    <lineage>
        <taxon>Bacteria</taxon>
        <taxon>Pseudomonadati</taxon>
        <taxon>Nitrospirota</taxon>
        <taxon>Nitrospiria</taxon>
        <taxon>Candidatus Troglogloeales</taxon>
        <taxon>Candidatus Manganitrophaceae</taxon>
        <taxon>Candidatus Manganitrophus</taxon>
    </lineage>
</organism>
<dbReference type="Gene3D" id="3.40.50.720">
    <property type="entry name" value="NAD(P)-binding Rossmann-like Domain"/>
    <property type="match status" value="1"/>
</dbReference>
<dbReference type="InterPro" id="IPR050085">
    <property type="entry name" value="AGPR"/>
</dbReference>
<comment type="function">
    <text evidence="5">Catalyzes the NADPH-dependent reduction of N-acetyl-5-glutamyl phosphate to yield N-acetyl-L-glutamate 5-semialdehyde.</text>
</comment>
<keyword evidence="2 5" id="KW-0028">Amino-acid biosynthesis</keyword>
<keyword evidence="1 5" id="KW-0055">Arginine biosynthesis</keyword>
<evidence type="ECO:0000256" key="1">
    <source>
        <dbReference type="ARBA" id="ARBA00022571"/>
    </source>
</evidence>
<dbReference type="Pfam" id="PF01118">
    <property type="entry name" value="Semialdhyde_dh"/>
    <property type="match status" value="1"/>
</dbReference>
<dbReference type="UniPathway" id="UPA00068">
    <property type="reaction ID" value="UER00108"/>
</dbReference>
<dbReference type="SUPFAM" id="SSF51735">
    <property type="entry name" value="NAD(P)-binding Rossmann-fold domains"/>
    <property type="match status" value="1"/>
</dbReference>
<proteinExistence type="inferred from homology"/>
<evidence type="ECO:0000259" key="7">
    <source>
        <dbReference type="SMART" id="SM00859"/>
    </source>
</evidence>
<dbReference type="InterPro" id="IPR023013">
    <property type="entry name" value="AGPR_AS"/>
</dbReference>
<dbReference type="GO" id="GO:0005737">
    <property type="term" value="C:cytoplasm"/>
    <property type="evidence" value="ECO:0007669"/>
    <property type="project" value="UniProtKB-SubCell"/>
</dbReference>
<feature type="domain" description="Semialdehyde dehydrogenase NAD-binding" evidence="7">
    <location>
        <begin position="4"/>
        <end position="143"/>
    </location>
</feature>
<dbReference type="RefSeq" id="WP_168058937.1">
    <property type="nucleotide sequence ID" value="NZ_VTOW01000001.1"/>
</dbReference>
<dbReference type="Proteomes" id="UP000534783">
    <property type="component" value="Unassembled WGS sequence"/>
</dbReference>
<dbReference type="EC" id="1.2.1.38" evidence="5"/>
<dbReference type="PANTHER" id="PTHR32338:SF10">
    <property type="entry name" value="N-ACETYL-GAMMA-GLUTAMYL-PHOSPHATE REDUCTASE, CHLOROPLASTIC-RELATED"/>
    <property type="match status" value="1"/>
</dbReference>
<dbReference type="InterPro" id="IPR000534">
    <property type="entry name" value="Semialdehyde_DH_NAD-bd"/>
</dbReference>
<dbReference type="InterPro" id="IPR000706">
    <property type="entry name" value="AGPR_type-1"/>
</dbReference>
<evidence type="ECO:0000313" key="9">
    <source>
        <dbReference type="Proteomes" id="UP000534783"/>
    </source>
</evidence>
<evidence type="ECO:0000256" key="5">
    <source>
        <dbReference type="HAMAP-Rule" id="MF_00150"/>
    </source>
</evidence>
<dbReference type="Gene3D" id="3.30.360.10">
    <property type="entry name" value="Dihydrodipicolinate Reductase, domain 2"/>
    <property type="match status" value="1"/>
</dbReference>
<comment type="catalytic activity">
    <reaction evidence="5">
        <text>N-acetyl-L-glutamate 5-semialdehyde + phosphate + NADP(+) = N-acetyl-L-glutamyl 5-phosphate + NADPH + H(+)</text>
        <dbReference type="Rhea" id="RHEA:21588"/>
        <dbReference type="ChEBI" id="CHEBI:15378"/>
        <dbReference type="ChEBI" id="CHEBI:29123"/>
        <dbReference type="ChEBI" id="CHEBI:43474"/>
        <dbReference type="ChEBI" id="CHEBI:57783"/>
        <dbReference type="ChEBI" id="CHEBI:57936"/>
        <dbReference type="ChEBI" id="CHEBI:58349"/>
        <dbReference type="EC" id="1.2.1.38"/>
    </reaction>
</comment>
<evidence type="ECO:0000313" key="8">
    <source>
        <dbReference type="EMBL" id="NKE70699.1"/>
    </source>
</evidence>
<comment type="pathway">
    <text evidence="5">Amino-acid biosynthesis; L-arginine biosynthesis; N(2)-acetyl-L-ornithine from L-glutamate: step 3/4.</text>
</comment>
<dbReference type="HAMAP" id="MF_00150">
    <property type="entry name" value="ArgC_type1"/>
    <property type="match status" value="1"/>
</dbReference>
<reference evidence="8 9" key="1">
    <citation type="journal article" date="2020" name="Nature">
        <title>Bacterial chemolithoautotrophy via manganese oxidation.</title>
        <authorList>
            <person name="Yu H."/>
            <person name="Leadbetter J.R."/>
        </authorList>
    </citation>
    <scope>NUCLEOTIDE SEQUENCE [LARGE SCALE GENOMIC DNA]</scope>
    <source>
        <strain evidence="8 9">Mn-1</strain>
    </source>
</reference>
<comment type="similarity">
    <text evidence="5">Belongs to the NAGSA dehydrogenase family. Type 1 subfamily.</text>
</comment>
<dbReference type="Pfam" id="PF22698">
    <property type="entry name" value="Semialdhyde_dhC_1"/>
    <property type="match status" value="1"/>
</dbReference>
<dbReference type="GO" id="GO:0051287">
    <property type="term" value="F:NAD binding"/>
    <property type="evidence" value="ECO:0007669"/>
    <property type="project" value="InterPro"/>
</dbReference>
<evidence type="ECO:0000256" key="2">
    <source>
        <dbReference type="ARBA" id="ARBA00022605"/>
    </source>
</evidence>
<name>A0A7X6DP77_9BACT</name>
<keyword evidence="3 5" id="KW-0521">NADP</keyword>
<dbReference type="CDD" id="cd17895">
    <property type="entry name" value="AGPR_1_N"/>
    <property type="match status" value="1"/>
</dbReference>
<dbReference type="InterPro" id="IPR058924">
    <property type="entry name" value="AGPR_dimerisation_dom"/>
</dbReference>
<feature type="active site" evidence="5 6">
    <location>
        <position position="151"/>
    </location>
</feature>
<dbReference type="AlphaFoldDB" id="A0A7X6DP77"/>
<keyword evidence="4 5" id="KW-0560">Oxidoreductase</keyword>
<protein>
    <recommendedName>
        <fullName evidence="5">N-acetyl-gamma-glutamyl-phosphate reductase</fullName>
        <shortName evidence="5">AGPR</shortName>
        <ecNumber evidence="5">1.2.1.38</ecNumber>
    </recommendedName>
    <alternativeName>
        <fullName evidence="5">N-acetyl-glutamate semialdehyde dehydrogenase</fullName>
        <shortName evidence="5">NAGSA dehydrogenase</shortName>
    </alternativeName>
</protein>